<dbReference type="GO" id="GO:0032259">
    <property type="term" value="P:methylation"/>
    <property type="evidence" value="ECO:0007669"/>
    <property type="project" value="UniProtKB-KW"/>
</dbReference>
<dbReference type="GO" id="GO:0004719">
    <property type="term" value="F:protein-L-isoaspartate (D-aspartate) O-methyltransferase activity"/>
    <property type="evidence" value="ECO:0007669"/>
    <property type="project" value="UniProtKB-UniRule"/>
</dbReference>
<evidence type="ECO:0000256" key="4">
    <source>
        <dbReference type="ARBA" id="ARBA00013346"/>
    </source>
</evidence>
<dbReference type="InterPro" id="IPR000682">
    <property type="entry name" value="PCMT"/>
</dbReference>
<keyword evidence="6 10" id="KW-0489">Methyltransferase</keyword>
<evidence type="ECO:0000256" key="7">
    <source>
        <dbReference type="ARBA" id="ARBA00022679"/>
    </source>
</evidence>
<dbReference type="PANTHER" id="PTHR11579">
    <property type="entry name" value="PROTEIN-L-ISOASPARTATE O-METHYLTRANSFERASE"/>
    <property type="match status" value="1"/>
</dbReference>
<evidence type="ECO:0000313" key="11">
    <source>
        <dbReference type="Proteomes" id="UP000177932"/>
    </source>
</evidence>
<reference evidence="10 11" key="1">
    <citation type="journal article" date="2016" name="Nat. Commun.">
        <title>Thousands of microbial genomes shed light on interconnected biogeochemical processes in an aquifer system.</title>
        <authorList>
            <person name="Anantharaman K."/>
            <person name="Brown C.T."/>
            <person name="Hug L.A."/>
            <person name="Sharon I."/>
            <person name="Castelle C.J."/>
            <person name="Probst A.J."/>
            <person name="Thomas B.C."/>
            <person name="Singh A."/>
            <person name="Wilkins M.J."/>
            <person name="Karaoz U."/>
            <person name="Brodie E.L."/>
            <person name="Williams K.H."/>
            <person name="Hubbard S.S."/>
            <person name="Banfield J.F."/>
        </authorList>
    </citation>
    <scope>NUCLEOTIDE SEQUENCE [LARGE SCALE GENOMIC DNA]</scope>
</reference>
<gene>
    <name evidence="10" type="ORF">A2827_01745</name>
</gene>
<evidence type="ECO:0000256" key="5">
    <source>
        <dbReference type="ARBA" id="ARBA00022490"/>
    </source>
</evidence>
<evidence type="ECO:0000256" key="6">
    <source>
        <dbReference type="ARBA" id="ARBA00022603"/>
    </source>
</evidence>
<sequence>MNNLTQYLISIGALREKNIIAAFEKIDRKDFVLPEYEDQAYEDHPLPIGHGQTISQPYTVAFMLELLHPQNGERILDIGSGSGWTTALLSDIAGQSGKVWGVEIIPELVKFGQDNLIKYDFPQTKIAEAGKILGLPREAPFDRILVSAASETLPKELIKQLKIGGILVMPVKTAIYRIKKISLAGLETKTFDGFTFVPLRL</sequence>
<dbReference type="InterPro" id="IPR029063">
    <property type="entry name" value="SAM-dependent_MTases_sf"/>
</dbReference>
<dbReference type="STRING" id="1802158.A2827_01745"/>
<keyword evidence="5" id="KW-0963">Cytoplasm</keyword>
<keyword evidence="7 10" id="KW-0808">Transferase</keyword>
<accession>A0A1G2H605</accession>
<dbReference type="PANTHER" id="PTHR11579:SF0">
    <property type="entry name" value="PROTEIN-L-ISOASPARTATE(D-ASPARTATE) O-METHYLTRANSFERASE"/>
    <property type="match status" value="1"/>
</dbReference>
<dbReference type="GO" id="GO:0030091">
    <property type="term" value="P:protein repair"/>
    <property type="evidence" value="ECO:0007669"/>
    <property type="project" value="UniProtKB-UniRule"/>
</dbReference>
<dbReference type="Gene3D" id="3.40.50.150">
    <property type="entry name" value="Vaccinia Virus protein VP39"/>
    <property type="match status" value="1"/>
</dbReference>
<comment type="subcellular location">
    <subcellularLocation>
        <location evidence="1">Cytoplasm</location>
    </subcellularLocation>
</comment>
<evidence type="ECO:0000256" key="2">
    <source>
        <dbReference type="ARBA" id="ARBA00005369"/>
    </source>
</evidence>
<evidence type="ECO:0000256" key="9">
    <source>
        <dbReference type="NCBIfam" id="TIGR00080"/>
    </source>
</evidence>
<comment type="caution">
    <text evidence="10">The sequence shown here is derived from an EMBL/GenBank/DDBJ whole genome shotgun (WGS) entry which is preliminary data.</text>
</comment>
<dbReference type="EC" id="2.1.1.77" evidence="3 9"/>
<dbReference type="Proteomes" id="UP000177932">
    <property type="component" value="Unassembled WGS sequence"/>
</dbReference>
<organism evidence="10 11">
    <name type="scientific">Candidatus Spechtbacteria bacterium RIFCSPHIGHO2_01_FULL_43_30</name>
    <dbReference type="NCBI Taxonomy" id="1802158"/>
    <lineage>
        <taxon>Bacteria</taxon>
        <taxon>Candidatus Spechtiibacteriota</taxon>
    </lineage>
</organism>
<dbReference type="CDD" id="cd02440">
    <property type="entry name" value="AdoMet_MTases"/>
    <property type="match status" value="1"/>
</dbReference>
<name>A0A1G2H605_9BACT</name>
<evidence type="ECO:0000256" key="1">
    <source>
        <dbReference type="ARBA" id="ARBA00004496"/>
    </source>
</evidence>
<dbReference type="Pfam" id="PF01135">
    <property type="entry name" value="PCMT"/>
    <property type="match status" value="1"/>
</dbReference>
<dbReference type="EMBL" id="MHOD01000019">
    <property type="protein sequence ID" value="OGZ57922.1"/>
    <property type="molecule type" value="Genomic_DNA"/>
</dbReference>
<dbReference type="NCBIfam" id="TIGR00080">
    <property type="entry name" value="pimt"/>
    <property type="match status" value="1"/>
</dbReference>
<keyword evidence="8" id="KW-0949">S-adenosyl-L-methionine</keyword>
<evidence type="ECO:0000313" key="10">
    <source>
        <dbReference type="EMBL" id="OGZ57922.1"/>
    </source>
</evidence>
<dbReference type="AlphaFoldDB" id="A0A1G2H605"/>
<evidence type="ECO:0000256" key="8">
    <source>
        <dbReference type="ARBA" id="ARBA00022691"/>
    </source>
</evidence>
<evidence type="ECO:0000256" key="3">
    <source>
        <dbReference type="ARBA" id="ARBA00011890"/>
    </source>
</evidence>
<comment type="similarity">
    <text evidence="2">Belongs to the methyltransferase superfamily. L-isoaspartyl/D-aspartyl protein methyltransferase family.</text>
</comment>
<proteinExistence type="inferred from homology"/>
<dbReference type="GO" id="GO:0005737">
    <property type="term" value="C:cytoplasm"/>
    <property type="evidence" value="ECO:0007669"/>
    <property type="project" value="UniProtKB-SubCell"/>
</dbReference>
<dbReference type="SUPFAM" id="SSF53335">
    <property type="entry name" value="S-adenosyl-L-methionine-dependent methyltransferases"/>
    <property type="match status" value="1"/>
</dbReference>
<protein>
    <recommendedName>
        <fullName evidence="4 9">Protein-L-isoaspartate O-methyltransferase</fullName>
        <ecNumber evidence="3 9">2.1.1.77</ecNumber>
    </recommendedName>
</protein>